<evidence type="ECO:0000313" key="2">
    <source>
        <dbReference type="EMBL" id="KAG1534670.1"/>
    </source>
</evidence>
<accession>A0A9P7C4A6</accession>
<dbReference type="AlphaFoldDB" id="A0A9P7C4A6"/>
<gene>
    <name evidence="2" type="ORF">G6F50_015500</name>
</gene>
<feature type="region of interest" description="Disordered" evidence="1">
    <location>
        <begin position="28"/>
        <end position="154"/>
    </location>
</feature>
<reference evidence="2 3" key="1">
    <citation type="journal article" date="2020" name="Microb. Genom.">
        <title>Genetic diversity of clinical and environmental Mucorales isolates obtained from an investigation of mucormycosis cases among solid organ transplant recipients.</title>
        <authorList>
            <person name="Nguyen M.H."/>
            <person name="Kaul D."/>
            <person name="Muto C."/>
            <person name="Cheng S.J."/>
            <person name="Richter R.A."/>
            <person name="Bruno V.M."/>
            <person name="Liu G."/>
            <person name="Beyhan S."/>
            <person name="Sundermann A.J."/>
            <person name="Mounaud S."/>
            <person name="Pasculle A.W."/>
            <person name="Nierman W.C."/>
            <person name="Driscoll E."/>
            <person name="Cumbie R."/>
            <person name="Clancy C.J."/>
            <person name="Dupont C.L."/>
        </authorList>
    </citation>
    <scope>NUCLEOTIDE SEQUENCE [LARGE SCALE GENOMIC DNA]</scope>
    <source>
        <strain evidence="2 3">GL24</strain>
    </source>
</reference>
<evidence type="ECO:0000256" key="1">
    <source>
        <dbReference type="SAM" id="MobiDB-lite"/>
    </source>
</evidence>
<dbReference type="Proteomes" id="UP000740926">
    <property type="component" value="Unassembled WGS sequence"/>
</dbReference>
<proteinExistence type="predicted"/>
<comment type="caution">
    <text evidence="2">The sequence shown here is derived from an EMBL/GenBank/DDBJ whole genome shotgun (WGS) entry which is preliminary data.</text>
</comment>
<evidence type="ECO:0000313" key="3">
    <source>
        <dbReference type="Proteomes" id="UP000740926"/>
    </source>
</evidence>
<name>A0A9P7C4A6_9FUNG</name>
<keyword evidence="3" id="KW-1185">Reference proteome</keyword>
<sequence length="154" mass="15974">MSCTIATFASARTGGNVDAAHSAWFHPAGTDGGAGDHRHLHGRQRPGPGQPARPRAAAAAGGRAAGTTPAGCARRGPHRWKHRALAGRRRRLPFQPPRRQPLGGHGARRPAAAPDVAGRRHFGAAGHRHRTEPGMDRRCLGSAAVAGRSPAASS</sequence>
<feature type="compositionally biased region" description="Low complexity" evidence="1">
    <location>
        <begin position="45"/>
        <end position="74"/>
    </location>
</feature>
<protein>
    <submittedName>
        <fullName evidence="2">Uncharacterized protein</fullName>
    </submittedName>
</protein>
<dbReference type="EMBL" id="JAANIU010008621">
    <property type="protein sequence ID" value="KAG1534670.1"/>
    <property type="molecule type" value="Genomic_DNA"/>
</dbReference>
<feature type="compositionally biased region" description="Basic residues" evidence="1">
    <location>
        <begin position="119"/>
        <end position="130"/>
    </location>
</feature>
<organism evidence="2 3">
    <name type="scientific">Rhizopus delemar</name>
    <dbReference type="NCBI Taxonomy" id="936053"/>
    <lineage>
        <taxon>Eukaryota</taxon>
        <taxon>Fungi</taxon>
        <taxon>Fungi incertae sedis</taxon>
        <taxon>Mucoromycota</taxon>
        <taxon>Mucoromycotina</taxon>
        <taxon>Mucoromycetes</taxon>
        <taxon>Mucorales</taxon>
        <taxon>Mucorineae</taxon>
        <taxon>Rhizopodaceae</taxon>
        <taxon>Rhizopus</taxon>
    </lineage>
</organism>
<feature type="compositionally biased region" description="Basic residues" evidence="1">
    <location>
        <begin position="75"/>
        <end position="92"/>
    </location>
</feature>